<dbReference type="AlphaFoldDB" id="A0A081N4F3"/>
<reference evidence="2 3" key="1">
    <citation type="submission" date="2014-06" db="EMBL/GenBank/DDBJ databases">
        <title>Whole Genome Sequences of Three Symbiotic Endozoicomonas Bacteria.</title>
        <authorList>
            <person name="Neave M.J."/>
            <person name="Apprill A."/>
            <person name="Voolstra C.R."/>
        </authorList>
    </citation>
    <scope>NUCLEOTIDE SEQUENCE [LARGE SCALE GENOMIC DNA]</scope>
    <source>
        <strain evidence="2 3">LMG 24815</strain>
    </source>
</reference>
<feature type="region of interest" description="Disordered" evidence="1">
    <location>
        <begin position="55"/>
        <end position="91"/>
    </location>
</feature>
<proteinExistence type="predicted"/>
<dbReference type="Proteomes" id="UP000028006">
    <property type="component" value="Unassembled WGS sequence"/>
</dbReference>
<gene>
    <name evidence="2" type="ORF">GZ77_12935</name>
</gene>
<feature type="compositionally biased region" description="Polar residues" evidence="1">
    <location>
        <begin position="64"/>
        <end position="80"/>
    </location>
</feature>
<keyword evidence="3" id="KW-1185">Reference proteome</keyword>
<accession>A0A081N4F3</accession>
<evidence type="ECO:0000256" key="1">
    <source>
        <dbReference type="SAM" id="MobiDB-lite"/>
    </source>
</evidence>
<name>A0A081N4F3_9GAMM</name>
<evidence type="ECO:0000313" key="2">
    <source>
        <dbReference type="EMBL" id="KEQ13326.1"/>
    </source>
</evidence>
<dbReference type="EMBL" id="JOKG01000003">
    <property type="protein sequence ID" value="KEQ13326.1"/>
    <property type="molecule type" value="Genomic_DNA"/>
</dbReference>
<organism evidence="2 3">
    <name type="scientific">Endozoicomonas montiporae</name>
    <dbReference type="NCBI Taxonomy" id="1027273"/>
    <lineage>
        <taxon>Bacteria</taxon>
        <taxon>Pseudomonadati</taxon>
        <taxon>Pseudomonadota</taxon>
        <taxon>Gammaproteobacteria</taxon>
        <taxon>Oceanospirillales</taxon>
        <taxon>Endozoicomonadaceae</taxon>
        <taxon>Endozoicomonas</taxon>
    </lineage>
</organism>
<comment type="caution">
    <text evidence="2">The sequence shown here is derived from an EMBL/GenBank/DDBJ whole genome shotgun (WGS) entry which is preliminary data.</text>
</comment>
<protein>
    <submittedName>
        <fullName evidence="2">Uncharacterized protein</fullName>
    </submittedName>
</protein>
<evidence type="ECO:0000313" key="3">
    <source>
        <dbReference type="Proteomes" id="UP000028006"/>
    </source>
</evidence>
<dbReference type="RefSeq" id="WP_034876047.1">
    <property type="nucleotide sequence ID" value="NZ_JOKG01000003.1"/>
</dbReference>
<sequence>MPIRETNTSKYPENMVVNDHYVGTAKSKVGKGLLGIGRFLTYPVSRVANNVTKLIGNRRPGKSNHFTSNSRRINSAQQYQGLRRTHKKANS</sequence>